<evidence type="ECO:0000313" key="2">
    <source>
        <dbReference type="EMBL" id="AFC31211.1"/>
    </source>
</evidence>
<feature type="transmembrane region" description="Helical" evidence="1">
    <location>
        <begin position="27"/>
        <end position="46"/>
    </location>
</feature>
<feature type="transmembrane region" description="Helical" evidence="1">
    <location>
        <begin position="58"/>
        <end position="75"/>
    </location>
</feature>
<sequence>MLFAAFGVLLFWFPLKMIRLKHRLAFLLFLAGFLSYVLTAFMYSWSDAYYDRMNVISMMLYLVPMFYLFGCYAWYSAYLSNAEVAGAGADSQETYDAAADRVMGSGARHMAG</sequence>
<name>H6NQ20_9BACL</name>
<accession>H6NQ20</accession>
<evidence type="ECO:0000313" key="3">
    <source>
        <dbReference type="Proteomes" id="UP000007523"/>
    </source>
</evidence>
<dbReference type="Proteomes" id="UP000007523">
    <property type="component" value="Chromosome"/>
</dbReference>
<dbReference type="AlphaFoldDB" id="H6NQ20"/>
<protein>
    <submittedName>
        <fullName evidence="2">Uncharacterized protein</fullName>
    </submittedName>
</protein>
<proteinExistence type="predicted"/>
<keyword evidence="1" id="KW-1133">Transmembrane helix</keyword>
<reference evidence="2 3" key="1">
    <citation type="journal article" date="2012" name="J. Bacteriol.">
        <title>Complete Genome Sequence of Paenibacillus mucilaginosus 3016, a Bacterium Functional as Microbial Fertilizer.</title>
        <authorList>
            <person name="Ma M."/>
            <person name="Wang Z."/>
            <person name="Li L."/>
            <person name="Jiang X."/>
            <person name="Guan D."/>
            <person name="Cao F."/>
            <person name="Chen H."/>
            <person name="Wang X."/>
            <person name="Shen D."/>
            <person name="Du B."/>
            <person name="Li J."/>
        </authorList>
    </citation>
    <scope>NUCLEOTIDE SEQUENCE [LARGE SCALE GENOMIC DNA]</scope>
    <source>
        <strain evidence="2 3">3016</strain>
    </source>
</reference>
<keyword evidence="1" id="KW-0812">Transmembrane</keyword>
<organism evidence="2 3">
    <name type="scientific">Paenibacillus mucilaginosus 3016</name>
    <dbReference type="NCBI Taxonomy" id="1116391"/>
    <lineage>
        <taxon>Bacteria</taxon>
        <taxon>Bacillati</taxon>
        <taxon>Bacillota</taxon>
        <taxon>Bacilli</taxon>
        <taxon>Bacillales</taxon>
        <taxon>Paenibacillaceae</taxon>
        <taxon>Paenibacillus</taxon>
    </lineage>
</organism>
<evidence type="ECO:0000256" key="1">
    <source>
        <dbReference type="SAM" id="Phobius"/>
    </source>
</evidence>
<dbReference type="KEGG" id="pmq:PM3016_4447"/>
<gene>
    <name evidence="2" type="ORF">PM3016_4447</name>
</gene>
<keyword evidence="3" id="KW-1185">Reference proteome</keyword>
<dbReference type="EMBL" id="CP003235">
    <property type="protein sequence ID" value="AFC31211.1"/>
    <property type="molecule type" value="Genomic_DNA"/>
</dbReference>
<keyword evidence="1" id="KW-0472">Membrane</keyword>
<dbReference type="HOGENOM" id="CLU_2143370_0_0_9"/>